<dbReference type="RefSeq" id="WP_052693747.1">
    <property type="nucleotide sequence ID" value="NZ_JZDQ02000022.1"/>
</dbReference>
<comment type="caution">
    <text evidence="7">The sequence shown here is derived from an EMBL/GenBank/DDBJ whole genome shotgun (WGS) entry which is preliminary data.</text>
</comment>
<dbReference type="PRINTS" id="PR01021">
    <property type="entry name" value="OMPADOMAIN"/>
</dbReference>
<organism evidence="7 8">
    <name type="scientific">Nocardioides luteus</name>
    <dbReference type="NCBI Taxonomy" id="1844"/>
    <lineage>
        <taxon>Bacteria</taxon>
        <taxon>Bacillati</taxon>
        <taxon>Actinomycetota</taxon>
        <taxon>Actinomycetes</taxon>
        <taxon>Propionibacteriales</taxon>
        <taxon>Nocardioidaceae</taxon>
        <taxon>Nocardioides</taxon>
    </lineage>
</organism>
<evidence type="ECO:0000256" key="2">
    <source>
        <dbReference type="ARBA" id="ARBA00023136"/>
    </source>
</evidence>
<evidence type="ECO:0000256" key="3">
    <source>
        <dbReference type="ARBA" id="ARBA00023237"/>
    </source>
</evidence>
<dbReference type="Pfam" id="PF00691">
    <property type="entry name" value="OmpA"/>
    <property type="match status" value="1"/>
</dbReference>
<dbReference type="CDD" id="cd07185">
    <property type="entry name" value="OmpA_C-like"/>
    <property type="match status" value="1"/>
</dbReference>
<evidence type="ECO:0000256" key="4">
    <source>
        <dbReference type="PROSITE-ProRule" id="PRU00473"/>
    </source>
</evidence>
<evidence type="ECO:0000313" key="8">
    <source>
        <dbReference type="Proteomes" id="UP000033772"/>
    </source>
</evidence>
<keyword evidence="3" id="KW-0998">Cell outer membrane</keyword>
<gene>
    <name evidence="7" type="ORF">UG56_016205</name>
</gene>
<dbReference type="OrthoDB" id="5166631at2"/>
<dbReference type="PANTHER" id="PTHR30329">
    <property type="entry name" value="STATOR ELEMENT OF FLAGELLAR MOTOR COMPLEX"/>
    <property type="match status" value="1"/>
</dbReference>
<dbReference type="PRINTS" id="PR01023">
    <property type="entry name" value="NAFLGMOTY"/>
</dbReference>
<dbReference type="PROSITE" id="PS51123">
    <property type="entry name" value="OMPA_2"/>
    <property type="match status" value="1"/>
</dbReference>
<evidence type="ECO:0000313" key="7">
    <source>
        <dbReference type="EMBL" id="OIJ25722.1"/>
    </source>
</evidence>
<dbReference type="AlphaFoldDB" id="A0A1J4N2G0"/>
<keyword evidence="2 4" id="KW-0472">Membrane</keyword>
<evidence type="ECO:0000256" key="5">
    <source>
        <dbReference type="SAM" id="MobiDB-lite"/>
    </source>
</evidence>
<dbReference type="InterPro" id="IPR050330">
    <property type="entry name" value="Bact_OuterMem_StrucFunc"/>
</dbReference>
<proteinExistence type="predicted"/>
<dbReference type="STRING" id="1844.UG56_016205"/>
<feature type="compositionally biased region" description="Acidic residues" evidence="5">
    <location>
        <begin position="105"/>
        <end position="119"/>
    </location>
</feature>
<dbReference type="InterPro" id="IPR006665">
    <property type="entry name" value="OmpA-like"/>
</dbReference>
<evidence type="ECO:0000256" key="1">
    <source>
        <dbReference type="ARBA" id="ARBA00004442"/>
    </source>
</evidence>
<protein>
    <recommendedName>
        <fullName evidence="6">OmpA-like domain-containing protein</fullName>
    </recommendedName>
</protein>
<feature type="region of interest" description="Disordered" evidence="5">
    <location>
        <begin position="92"/>
        <end position="144"/>
    </location>
</feature>
<keyword evidence="8" id="KW-1185">Reference proteome</keyword>
<dbReference type="SUPFAM" id="SSF103088">
    <property type="entry name" value="OmpA-like"/>
    <property type="match status" value="1"/>
</dbReference>
<sequence length="256" mass="26860">MKLRRIVLPVIVGVVLLGGLTAVQDTVFRERVEDKLADKAAAALSEAGLDDVEVAFTGRDGEVTAKTEGAAVEAGALVEDVSGVRVVQAFGPDGAVTGEDASATDPDEADEADEAEATAEPEPSVSEEPTAEASPTPAAEQREAAQAELDRFRSIGFEHNSDVLTSAGLGVVKALAATLTDHPDVTVRIEGHADITGMLAHTQDLSERRAKRVLDTLVSLGVEADRLSSKGYGETRPIVPGKPDARNRRVEFVITN</sequence>
<feature type="domain" description="OmpA-like" evidence="6">
    <location>
        <begin position="144"/>
        <end position="256"/>
    </location>
</feature>
<dbReference type="Gene3D" id="3.30.1330.60">
    <property type="entry name" value="OmpA-like domain"/>
    <property type="match status" value="1"/>
</dbReference>
<evidence type="ECO:0000259" key="6">
    <source>
        <dbReference type="PROSITE" id="PS51123"/>
    </source>
</evidence>
<dbReference type="InterPro" id="IPR006664">
    <property type="entry name" value="OMP_bac"/>
</dbReference>
<accession>A0A1J4N2G0</accession>
<feature type="compositionally biased region" description="Low complexity" evidence="5">
    <location>
        <begin position="120"/>
        <end position="139"/>
    </location>
</feature>
<dbReference type="GO" id="GO:0009279">
    <property type="term" value="C:cell outer membrane"/>
    <property type="evidence" value="ECO:0007669"/>
    <property type="project" value="UniProtKB-SubCell"/>
</dbReference>
<reference evidence="7" key="1">
    <citation type="submission" date="2016-10" db="EMBL/GenBank/DDBJ databases">
        <title>Draft Genome Sequence of Nocardioides luteus Strain BAFB, an Alkane-Degrading Bacterium Isolated from JP-7 Polluted Soil.</title>
        <authorList>
            <person name="Brown L."/>
            <person name="Ruiz O.N."/>
            <person name="Gunasekera T."/>
        </authorList>
    </citation>
    <scope>NUCLEOTIDE SEQUENCE [LARGE SCALE GENOMIC DNA]</scope>
    <source>
        <strain evidence="7">BAFB</strain>
    </source>
</reference>
<comment type="subcellular location">
    <subcellularLocation>
        <location evidence="1">Cell outer membrane</location>
    </subcellularLocation>
</comment>
<dbReference type="InterPro" id="IPR036737">
    <property type="entry name" value="OmpA-like_sf"/>
</dbReference>
<dbReference type="Proteomes" id="UP000033772">
    <property type="component" value="Unassembled WGS sequence"/>
</dbReference>
<dbReference type="PANTHER" id="PTHR30329:SF21">
    <property type="entry name" value="LIPOPROTEIN YIAD-RELATED"/>
    <property type="match status" value="1"/>
</dbReference>
<name>A0A1J4N2G0_9ACTN</name>
<dbReference type="EMBL" id="JZDQ02000022">
    <property type="protein sequence ID" value="OIJ25722.1"/>
    <property type="molecule type" value="Genomic_DNA"/>
</dbReference>